<sequence length="98" mass="10277">MSSAHTTAPRVGSLCTGYGGLDMAVELVLGGRLAWYAETDRHATTVLRHRWPSIPNLGDIRTIDWTKVQPVDIVTAGFPCLNDTLGGPSSGGVDAVAG</sequence>
<evidence type="ECO:0000313" key="4">
    <source>
        <dbReference type="EMBL" id="SCL26198.1"/>
    </source>
</evidence>
<dbReference type="RefSeq" id="WP_245712792.1">
    <property type="nucleotide sequence ID" value="NZ_FMHT01000003.1"/>
</dbReference>
<organism evidence="4 5">
    <name type="scientific">Micromonospora nigra</name>
    <dbReference type="NCBI Taxonomy" id="145857"/>
    <lineage>
        <taxon>Bacteria</taxon>
        <taxon>Bacillati</taxon>
        <taxon>Actinomycetota</taxon>
        <taxon>Actinomycetes</taxon>
        <taxon>Micromonosporales</taxon>
        <taxon>Micromonosporaceae</taxon>
        <taxon>Micromonospora</taxon>
    </lineage>
</organism>
<keyword evidence="2" id="KW-0808">Transferase</keyword>
<keyword evidence="3" id="KW-0680">Restriction system</keyword>
<dbReference type="STRING" id="145857.GA0070616_3258"/>
<evidence type="ECO:0000313" key="5">
    <source>
        <dbReference type="Proteomes" id="UP000199699"/>
    </source>
</evidence>
<evidence type="ECO:0000256" key="2">
    <source>
        <dbReference type="ARBA" id="ARBA00022679"/>
    </source>
</evidence>
<evidence type="ECO:0000256" key="3">
    <source>
        <dbReference type="ARBA" id="ARBA00022747"/>
    </source>
</evidence>
<dbReference type="AlphaFoldDB" id="A0A1C6S9Q5"/>
<proteinExistence type="predicted"/>
<dbReference type="InterPro" id="IPR029063">
    <property type="entry name" value="SAM-dependent_MTases_sf"/>
</dbReference>
<dbReference type="Pfam" id="PF00145">
    <property type="entry name" value="DNA_methylase"/>
    <property type="match status" value="1"/>
</dbReference>
<reference evidence="4 5" key="1">
    <citation type="submission" date="2016-06" db="EMBL/GenBank/DDBJ databases">
        <authorList>
            <person name="Kjaerup R.B."/>
            <person name="Dalgaard T.S."/>
            <person name="Juul-Madsen H.R."/>
        </authorList>
    </citation>
    <scope>NUCLEOTIDE SEQUENCE [LARGE SCALE GENOMIC DNA]</scope>
    <source>
        <strain evidence="4 5">DSM 43818</strain>
    </source>
</reference>
<accession>A0A1C6S9Q5</accession>
<evidence type="ECO:0000256" key="1">
    <source>
        <dbReference type="ARBA" id="ARBA00022603"/>
    </source>
</evidence>
<dbReference type="InterPro" id="IPR001525">
    <property type="entry name" value="C5_MeTfrase"/>
</dbReference>
<dbReference type="GO" id="GO:0032259">
    <property type="term" value="P:methylation"/>
    <property type="evidence" value="ECO:0007669"/>
    <property type="project" value="UniProtKB-KW"/>
</dbReference>
<keyword evidence="1 4" id="KW-0489">Methyltransferase</keyword>
<dbReference type="Proteomes" id="UP000199699">
    <property type="component" value="Unassembled WGS sequence"/>
</dbReference>
<gene>
    <name evidence="4" type="ORF">GA0070616_3258</name>
</gene>
<protein>
    <submittedName>
        <fullName evidence="4">C-5 cytosine-specific DNA methylase</fullName>
    </submittedName>
</protein>
<keyword evidence="5" id="KW-1185">Reference proteome</keyword>
<dbReference type="Gene3D" id="3.40.50.150">
    <property type="entry name" value="Vaccinia Virus protein VP39"/>
    <property type="match status" value="1"/>
</dbReference>
<dbReference type="SUPFAM" id="SSF53335">
    <property type="entry name" value="S-adenosyl-L-methionine-dependent methyltransferases"/>
    <property type="match status" value="1"/>
</dbReference>
<dbReference type="GO" id="GO:0009307">
    <property type="term" value="P:DNA restriction-modification system"/>
    <property type="evidence" value="ECO:0007669"/>
    <property type="project" value="UniProtKB-KW"/>
</dbReference>
<name>A0A1C6S9Q5_9ACTN</name>
<dbReference type="GO" id="GO:0008168">
    <property type="term" value="F:methyltransferase activity"/>
    <property type="evidence" value="ECO:0007669"/>
    <property type="project" value="UniProtKB-KW"/>
</dbReference>
<dbReference type="EMBL" id="FMHT01000003">
    <property type="protein sequence ID" value="SCL26198.1"/>
    <property type="molecule type" value="Genomic_DNA"/>
</dbReference>